<evidence type="ECO:0000256" key="1">
    <source>
        <dbReference type="SAM" id="MobiDB-lite"/>
    </source>
</evidence>
<gene>
    <name evidence="2" type="ORF">GCM10007170_42620</name>
</gene>
<dbReference type="EMBL" id="BMFW01000040">
    <property type="protein sequence ID" value="GGI01973.1"/>
    <property type="molecule type" value="Genomic_DNA"/>
</dbReference>
<name>A0ABQ2B1J4_9MICC</name>
<proteinExistence type="predicted"/>
<feature type="region of interest" description="Disordered" evidence="1">
    <location>
        <begin position="1"/>
        <end position="21"/>
    </location>
</feature>
<feature type="region of interest" description="Disordered" evidence="1">
    <location>
        <begin position="39"/>
        <end position="77"/>
    </location>
</feature>
<protein>
    <submittedName>
        <fullName evidence="2">Uncharacterized protein</fullName>
    </submittedName>
</protein>
<organism evidence="2 3">
    <name type="scientific">Arthrobacter liuii</name>
    <dbReference type="NCBI Taxonomy" id="1476996"/>
    <lineage>
        <taxon>Bacteria</taxon>
        <taxon>Bacillati</taxon>
        <taxon>Actinomycetota</taxon>
        <taxon>Actinomycetes</taxon>
        <taxon>Micrococcales</taxon>
        <taxon>Micrococcaceae</taxon>
        <taxon>Arthrobacter</taxon>
    </lineage>
</organism>
<comment type="caution">
    <text evidence="2">The sequence shown here is derived from an EMBL/GenBank/DDBJ whole genome shotgun (WGS) entry which is preliminary data.</text>
</comment>
<keyword evidence="3" id="KW-1185">Reference proteome</keyword>
<reference evidence="3" key="1">
    <citation type="journal article" date="2019" name="Int. J. Syst. Evol. Microbiol.">
        <title>The Global Catalogue of Microorganisms (GCM) 10K type strain sequencing project: providing services to taxonomists for standard genome sequencing and annotation.</title>
        <authorList>
            <consortium name="The Broad Institute Genomics Platform"/>
            <consortium name="The Broad Institute Genome Sequencing Center for Infectious Disease"/>
            <person name="Wu L."/>
            <person name="Ma J."/>
        </authorList>
    </citation>
    <scope>NUCLEOTIDE SEQUENCE [LARGE SCALE GENOMIC DNA]</scope>
    <source>
        <strain evidence="3">CGMCC 1.12778</strain>
    </source>
</reference>
<evidence type="ECO:0000313" key="2">
    <source>
        <dbReference type="EMBL" id="GGI01973.1"/>
    </source>
</evidence>
<accession>A0ABQ2B1J4</accession>
<evidence type="ECO:0000313" key="3">
    <source>
        <dbReference type="Proteomes" id="UP000643279"/>
    </source>
</evidence>
<dbReference type="Proteomes" id="UP000643279">
    <property type="component" value="Unassembled WGS sequence"/>
</dbReference>
<sequence length="110" mass="11265">MMELAHLSVSNGGAQPGGPASQFTIGTLVRLLSGHGSLPGHASCEAGRSAGHVEDNSHPSNGGGVRRPLGQTGNPESILLLSRRAGPAAMPLVKPELFDPHEYDSLIGAH</sequence>